<dbReference type="InterPro" id="IPR013846">
    <property type="entry name" value="mRNA_cap_enzyme_C"/>
</dbReference>
<feature type="binding site" evidence="12">
    <location>
        <begin position="480"/>
        <end position="485"/>
    </location>
    <ligand>
        <name>GTP</name>
        <dbReference type="ChEBI" id="CHEBI:37565"/>
    </ligand>
</feature>
<dbReference type="CDD" id="cd07895">
    <property type="entry name" value="Adenylation_mRNA_capping"/>
    <property type="match status" value="1"/>
</dbReference>
<dbReference type="GO" id="GO:0005634">
    <property type="term" value="C:nucleus"/>
    <property type="evidence" value="ECO:0007669"/>
    <property type="project" value="UniProtKB-SubCell"/>
</dbReference>
<evidence type="ECO:0000256" key="6">
    <source>
        <dbReference type="ARBA" id="ARBA00023042"/>
    </source>
</evidence>
<comment type="catalytic activity">
    <reaction evidence="9">
        <text>a 5'-end diphospho-ribonucleoside in mRNA + GTP + H(+) = a 5'-end (5'-triphosphoguanosine)-ribonucleoside in mRNA + diphosphate</text>
        <dbReference type="Rhea" id="RHEA:67012"/>
        <dbReference type="Rhea" id="RHEA-COMP:17165"/>
        <dbReference type="Rhea" id="RHEA-COMP:17166"/>
        <dbReference type="ChEBI" id="CHEBI:15378"/>
        <dbReference type="ChEBI" id="CHEBI:33019"/>
        <dbReference type="ChEBI" id="CHEBI:37565"/>
        <dbReference type="ChEBI" id="CHEBI:167616"/>
        <dbReference type="ChEBI" id="CHEBI:167617"/>
        <dbReference type="EC" id="2.7.7.50"/>
    </reaction>
    <physiologicalReaction direction="left-to-right" evidence="9">
        <dbReference type="Rhea" id="RHEA:67013"/>
    </physiologicalReaction>
</comment>
<dbReference type="EMBL" id="CAJNOI010001891">
    <property type="protein sequence ID" value="CAF1445821.1"/>
    <property type="molecule type" value="Genomic_DNA"/>
</dbReference>
<evidence type="ECO:0000313" key="17">
    <source>
        <dbReference type="EMBL" id="CAF1562386.1"/>
    </source>
</evidence>
<dbReference type="PIRSF" id="PIRSF036958">
    <property type="entry name" value="mRNA_capping_HCE"/>
    <property type="match status" value="1"/>
</dbReference>
<dbReference type="Gene3D" id="2.40.50.140">
    <property type="entry name" value="Nucleic acid-binding proteins"/>
    <property type="match status" value="1"/>
</dbReference>
<dbReference type="PANTHER" id="PTHR10367:SF17">
    <property type="entry name" value="MRNA-CAPPING ENZYME"/>
    <property type="match status" value="1"/>
</dbReference>
<dbReference type="GO" id="GO:0004721">
    <property type="term" value="F:phosphoprotein phosphatase activity"/>
    <property type="evidence" value="ECO:0007669"/>
    <property type="project" value="UniProtKB-UniRule"/>
</dbReference>
<keyword evidence="2 10" id="KW-0507">mRNA processing</keyword>
<dbReference type="Proteomes" id="UP000663832">
    <property type="component" value="Unassembled WGS sequence"/>
</dbReference>
<dbReference type="GO" id="GO:0004651">
    <property type="term" value="F:polynucleotide 5'-phosphatase activity"/>
    <property type="evidence" value="ECO:0007669"/>
    <property type="project" value="UniProtKB-UniRule"/>
</dbReference>
<feature type="compositionally biased region" description="Polar residues" evidence="13">
    <location>
        <begin position="152"/>
        <end position="163"/>
    </location>
</feature>
<dbReference type="EMBL" id="CAJNOM010000787">
    <property type="protein sequence ID" value="CAF1562386.1"/>
    <property type="molecule type" value="Genomic_DNA"/>
</dbReference>
<comment type="subcellular location">
    <subcellularLocation>
        <location evidence="1 10">Nucleus</location>
    </subcellularLocation>
</comment>
<feature type="binding site" evidence="12">
    <location>
        <begin position="300"/>
        <end position="302"/>
    </location>
    <ligand>
        <name>GTP</name>
        <dbReference type="ChEBI" id="CHEBI:37565"/>
    </ligand>
</feature>
<organism evidence="16 19">
    <name type="scientific">Adineta steineri</name>
    <dbReference type="NCBI Taxonomy" id="433720"/>
    <lineage>
        <taxon>Eukaryota</taxon>
        <taxon>Metazoa</taxon>
        <taxon>Spiralia</taxon>
        <taxon>Gnathifera</taxon>
        <taxon>Rotifera</taxon>
        <taxon>Eurotatoria</taxon>
        <taxon>Bdelloidea</taxon>
        <taxon>Adinetida</taxon>
        <taxon>Adinetidae</taxon>
        <taxon>Adineta</taxon>
    </lineage>
</organism>
<dbReference type="SUPFAM" id="SSF50249">
    <property type="entry name" value="Nucleic acid-binding proteins"/>
    <property type="match status" value="1"/>
</dbReference>
<dbReference type="InterPro" id="IPR051029">
    <property type="entry name" value="mRNA_Capping_Enz/RNA_Phosphat"/>
</dbReference>
<dbReference type="InterPro" id="IPR001339">
    <property type="entry name" value="mRNA_cap_enzyme_adenylation"/>
</dbReference>
<feature type="binding site" evidence="12">
    <location>
        <position position="256"/>
    </location>
    <ligand>
        <name>GTP</name>
        <dbReference type="ChEBI" id="CHEBI:37565"/>
    </ligand>
</feature>
<dbReference type="GO" id="GO:0140818">
    <property type="term" value="F:mRNA 5'-triphosphate monophosphatase activity"/>
    <property type="evidence" value="ECO:0007669"/>
    <property type="project" value="UniProtKB-EC"/>
</dbReference>
<dbReference type="GO" id="GO:0005524">
    <property type="term" value="F:ATP binding"/>
    <property type="evidence" value="ECO:0007669"/>
    <property type="project" value="InterPro"/>
</dbReference>
<evidence type="ECO:0000259" key="14">
    <source>
        <dbReference type="Pfam" id="PF01331"/>
    </source>
</evidence>
<name>A0A815P918_9BILA</name>
<comment type="function">
    <text evidence="10">Bifunctional mRNA-capping enzyme exhibiting RNA 5'-triphosphate monophosphatase activity in the N-terminal part and mRNA guanylyltransferase activity in the C-terminal part. Catalyzes the first two steps of cap formation: by removing the gamma-phosphate from the 5'-triphosphate end of nascent mRNA to yield a diphosphate end, and by transferring the GMP moiety of GTP to the 5'-diphosphate terminus of RNA via a covalent enzyme-GMP reaction intermediate.</text>
</comment>
<dbReference type="SUPFAM" id="SSF56091">
    <property type="entry name" value="DNA ligase/mRNA capping enzyme, catalytic domain"/>
    <property type="match status" value="1"/>
</dbReference>
<evidence type="ECO:0000256" key="11">
    <source>
        <dbReference type="PIRSR" id="PIRSR036958-2"/>
    </source>
</evidence>
<feature type="region of interest" description="Disordered" evidence="13">
    <location>
        <begin position="152"/>
        <end position="179"/>
    </location>
</feature>
<evidence type="ECO:0000256" key="9">
    <source>
        <dbReference type="ARBA" id="ARBA00044624"/>
    </source>
</evidence>
<comment type="catalytic activity">
    <reaction evidence="10">
        <text>a 5'-end triphospho-ribonucleoside in mRNA + H2O = a 5'-end diphospho-ribonucleoside in mRNA + phosphate + H(+)</text>
        <dbReference type="Rhea" id="RHEA:67004"/>
        <dbReference type="Rhea" id="RHEA-COMP:17164"/>
        <dbReference type="Rhea" id="RHEA-COMP:17165"/>
        <dbReference type="ChEBI" id="CHEBI:15377"/>
        <dbReference type="ChEBI" id="CHEBI:15378"/>
        <dbReference type="ChEBI" id="CHEBI:43474"/>
        <dbReference type="ChEBI" id="CHEBI:167616"/>
        <dbReference type="ChEBI" id="CHEBI:167618"/>
        <dbReference type="EC" id="3.6.1.74"/>
    </reaction>
</comment>
<dbReference type="SUPFAM" id="SSF52799">
    <property type="entry name" value="(Phosphotyrosine protein) phosphatases II"/>
    <property type="match status" value="1"/>
</dbReference>
<evidence type="ECO:0000259" key="15">
    <source>
        <dbReference type="Pfam" id="PF03919"/>
    </source>
</evidence>
<keyword evidence="5 10" id="KW-0547">Nucleotide-binding</keyword>
<dbReference type="Pfam" id="PF01331">
    <property type="entry name" value="mRNA_cap_enzyme"/>
    <property type="match status" value="1"/>
</dbReference>
<evidence type="ECO:0000313" key="19">
    <source>
        <dbReference type="Proteomes" id="UP000663877"/>
    </source>
</evidence>
<evidence type="ECO:0000313" key="18">
    <source>
        <dbReference type="Proteomes" id="UP000663832"/>
    </source>
</evidence>
<keyword evidence="3 10" id="KW-0808">Transferase</keyword>
<dbReference type="Pfam" id="PF03919">
    <property type="entry name" value="mRNA_cap_C"/>
    <property type="match status" value="1"/>
</dbReference>
<dbReference type="Gene3D" id="3.90.190.10">
    <property type="entry name" value="Protein tyrosine phosphatase superfamily"/>
    <property type="match status" value="1"/>
</dbReference>
<feature type="binding site" evidence="12">
    <location>
        <position position="272"/>
    </location>
    <ligand>
        <name>GTP</name>
        <dbReference type="ChEBI" id="CHEBI:37565"/>
    </ligand>
</feature>
<dbReference type="Proteomes" id="UP000663877">
    <property type="component" value="Unassembled WGS sequence"/>
</dbReference>
<dbReference type="PANTHER" id="PTHR10367">
    <property type="entry name" value="MRNA-CAPPING ENZYME"/>
    <property type="match status" value="1"/>
</dbReference>
<feature type="binding site" evidence="12">
    <location>
        <begin position="415"/>
        <end position="417"/>
    </location>
    <ligand>
        <name>GTP</name>
        <dbReference type="ChEBI" id="CHEBI:37565"/>
    </ligand>
</feature>
<evidence type="ECO:0000256" key="5">
    <source>
        <dbReference type="ARBA" id="ARBA00022741"/>
    </source>
</evidence>
<dbReference type="InterPro" id="IPR012340">
    <property type="entry name" value="NA-bd_OB-fold"/>
</dbReference>
<evidence type="ECO:0000256" key="7">
    <source>
        <dbReference type="ARBA" id="ARBA00023134"/>
    </source>
</evidence>
<keyword evidence="10" id="KW-0378">Hydrolase</keyword>
<dbReference type="GO" id="GO:0006370">
    <property type="term" value="P:7-methylguanosine mRNA capping"/>
    <property type="evidence" value="ECO:0007669"/>
    <property type="project" value="UniProtKB-UniRule"/>
</dbReference>
<protein>
    <recommendedName>
        <fullName evidence="10">mRNA-capping enzyme</fullName>
    </recommendedName>
    <domain>
        <recommendedName>
            <fullName evidence="10">mRNA 5'-triphosphate monophosphatase</fullName>
            <ecNumber evidence="10">3.6.1.74</ecNumber>
        </recommendedName>
        <alternativeName>
            <fullName evidence="10">mRNA 5'-phosphatase</fullName>
        </alternativeName>
    </domain>
    <domain>
        <recommendedName>
            <fullName evidence="10">mRNA guanylyltransferase</fullName>
            <ecNumber evidence="10">2.7.7.50</ecNumber>
        </recommendedName>
        <alternativeName>
            <fullName evidence="10">GTP--RNA guanylyltransferase</fullName>
            <shortName evidence="10">GTase</shortName>
        </alternativeName>
    </domain>
</protein>
<feature type="domain" description="mRNA capping enzyme adenylation" evidence="14">
    <location>
        <begin position="229"/>
        <end position="417"/>
    </location>
</feature>
<comment type="caution">
    <text evidence="16">The sequence shown here is derived from an EMBL/GenBank/DDBJ whole genome shotgun (WGS) entry which is preliminary data.</text>
</comment>
<feature type="compositionally biased region" description="Basic and acidic residues" evidence="13">
    <location>
        <begin position="165"/>
        <end position="179"/>
    </location>
</feature>
<evidence type="ECO:0000256" key="8">
    <source>
        <dbReference type="ARBA" id="ARBA00023242"/>
    </source>
</evidence>
<feature type="active site" description="N6-GMP-lysine intermediate" evidence="11">
    <location>
        <position position="251"/>
    </location>
</feature>
<proteinExistence type="inferred from homology"/>
<dbReference type="Gene3D" id="3.30.470.30">
    <property type="entry name" value="DNA ligase/mRNA capping enzyme"/>
    <property type="match status" value="1"/>
</dbReference>
<evidence type="ECO:0000313" key="16">
    <source>
        <dbReference type="EMBL" id="CAF1445821.1"/>
    </source>
</evidence>
<keyword evidence="4 10" id="KW-0548">Nucleotidyltransferase</keyword>
<dbReference type="OrthoDB" id="200924at2759"/>
<dbReference type="AlphaFoldDB" id="A0A815P918"/>
<keyword evidence="6 10" id="KW-0506">mRNA capping</keyword>
<keyword evidence="7 10" id="KW-0342">GTP-binding</keyword>
<evidence type="ECO:0000256" key="12">
    <source>
        <dbReference type="PIRSR" id="PIRSR036958-3"/>
    </source>
</evidence>
<keyword evidence="8 10" id="KW-0539">Nucleus</keyword>
<evidence type="ECO:0000256" key="1">
    <source>
        <dbReference type="ARBA" id="ARBA00004123"/>
    </source>
</evidence>
<dbReference type="InterPro" id="IPR029021">
    <property type="entry name" value="Prot-tyrosine_phosphatase-like"/>
</dbReference>
<evidence type="ECO:0000256" key="10">
    <source>
        <dbReference type="PIRNR" id="PIRNR036958"/>
    </source>
</evidence>
<comment type="similarity">
    <text evidence="10">In the C-terminal section; belongs to the eukaryotic GTase family.</text>
</comment>
<dbReference type="GO" id="GO:0005525">
    <property type="term" value="F:GTP binding"/>
    <property type="evidence" value="ECO:0007669"/>
    <property type="project" value="UniProtKB-UniRule"/>
</dbReference>
<evidence type="ECO:0000256" key="4">
    <source>
        <dbReference type="ARBA" id="ARBA00022695"/>
    </source>
</evidence>
<dbReference type="EC" id="3.6.1.74" evidence="10"/>
<dbReference type="GO" id="GO:0004484">
    <property type="term" value="F:mRNA guanylyltransferase activity"/>
    <property type="evidence" value="ECO:0007669"/>
    <property type="project" value="UniProtKB-UniRule"/>
</dbReference>
<sequence length="528" mass="61820">MAKPILFSSLTTKHDAEDIIPKWLGCPRKSQIIDGKFVAFKMPIVDQNKDIVPIHQQWLCKMLIQNIKDDNKKLGLVIDLNDTTPYYTIETEYIKKYIRYENIPCHGIDKAIDLFATARSPGIFSQIYLDKLIQKYGDESIKSRRAPSLPTWCSTGLTKSTTNKRPRDDTNSENDRKRTRHEIYTKSCPKFAVKLANVIPIDSKSTLDRIRSKCQGMCTWDRQSFPGSQPVSMDSNNYRMILQTPYKVSWKADGTRYMMLIEDKNNIYMIDRNNDVFQIKYLWFPEVPDCTNHLENTLLDGEFVIDKVDNKEIYRYLVYDIVYYNNENVSQQSFTKRMEKYQNIIKVRNEAVIKGHIDDRSKPFSIRAKDFWDLSAVSELLGDKFQSQLLHESDGLIFQPVNDPYISGRSWRILKWKTDNTIDFQLIIANKRKSHEKEALLYLNNMREPFSSMPYSSKLEQYHNKIIECSYQNKQWMFYRHRIDKTYANAKATADGVMNAIKHSISKDLLCSIINDDIAYANYLLELS</sequence>
<feature type="domain" description="mRNA capping enzyme C-terminal" evidence="15">
    <location>
        <begin position="419"/>
        <end position="510"/>
    </location>
</feature>
<reference evidence="16" key="1">
    <citation type="submission" date="2021-02" db="EMBL/GenBank/DDBJ databases">
        <authorList>
            <person name="Nowell W R."/>
        </authorList>
    </citation>
    <scope>NUCLEOTIDE SEQUENCE</scope>
</reference>
<comment type="similarity">
    <text evidence="10">In the N-terminal section; belongs to the non-receptor class of the protein-tyrosine phosphatase family.</text>
</comment>
<gene>
    <name evidence="16" type="ORF">BJG266_LOCUS40153</name>
    <name evidence="17" type="ORF">QVE165_LOCUS48020</name>
</gene>
<dbReference type="FunFam" id="3.30.470.30:FF:000040">
    <property type="entry name" value="mRNA-capping enzyme"/>
    <property type="match status" value="1"/>
</dbReference>
<evidence type="ECO:0000256" key="2">
    <source>
        <dbReference type="ARBA" id="ARBA00022664"/>
    </source>
</evidence>
<evidence type="ECO:0000256" key="13">
    <source>
        <dbReference type="SAM" id="MobiDB-lite"/>
    </source>
</evidence>
<keyword evidence="18" id="KW-1185">Reference proteome</keyword>
<evidence type="ECO:0000256" key="3">
    <source>
        <dbReference type="ARBA" id="ARBA00022679"/>
    </source>
</evidence>
<dbReference type="EC" id="2.7.7.50" evidence="10"/>
<accession>A0A815P918</accession>
<dbReference type="InterPro" id="IPR017074">
    <property type="entry name" value="mRNA_cap_enz_bifunc"/>
</dbReference>